<evidence type="ECO:0000256" key="1">
    <source>
        <dbReference type="SAM" id="MobiDB-lite"/>
    </source>
</evidence>
<reference evidence="2" key="1">
    <citation type="submission" date="2021-02" db="EMBL/GenBank/DDBJ databases">
        <authorList>
            <person name="Dougan E. K."/>
            <person name="Rhodes N."/>
            <person name="Thang M."/>
            <person name="Chan C."/>
        </authorList>
    </citation>
    <scope>NUCLEOTIDE SEQUENCE</scope>
</reference>
<feature type="region of interest" description="Disordered" evidence="1">
    <location>
        <begin position="350"/>
        <end position="370"/>
    </location>
</feature>
<protein>
    <submittedName>
        <fullName evidence="2">Obg protein</fullName>
    </submittedName>
</protein>
<feature type="region of interest" description="Disordered" evidence="1">
    <location>
        <begin position="1"/>
        <end position="70"/>
    </location>
</feature>
<dbReference type="EMBL" id="CAJNJA010048597">
    <property type="protein sequence ID" value="CAE7832380.1"/>
    <property type="molecule type" value="Genomic_DNA"/>
</dbReference>
<proteinExistence type="predicted"/>
<dbReference type="AlphaFoldDB" id="A0A812ZMF0"/>
<sequence>MELKDKNSPSSSSLGAETIDAQPDVNSSELDGIGDPASSCAESETSEEADGDGEGGCIAEGPLQVSDASDVDSEGTALANVTRSEDLENLMSRCGNCSTSAEMVPASGLCATPAETETVGYVVTEVSLDSEDFSVEASCDGSVGFDGLATVRKCDEPQKPYSLTGCTTKCLRNESVGYLVTETSLDRMNFEVSASCLPGWTGEAKAWPCSQVGEPYQLAGCRKPETKPKAASAASAASASVSCGLGSNASWTLERATAFAEELLQFAQSLEAQLLHVQGVANLSALSKTPQAAACASALQQLGAEAAVSEELRRLWRQLGARAAALDPRSPEAETLQGFEALATQAKAALAKPSPASPAPPSLLSSGSGCDLPSVEAAGKRFEETLQGFRGEVISNMLPREVENLHRVVHTLEVLRNSLLEHFEAADDPLQECERYFSGVSQLESDLAHYRNLLEPPKPQAQASPRPASQPLQTGQLPQLELAPSGPPPRAVRGAGPALDARPWGGCVPVSFLSEGGLSSTVSRCRAILRGLSDES</sequence>
<accession>A0A812ZMF0</accession>
<dbReference type="Proteomes" id="UP000601435">
    <property type="component" value="Unassembled WGS sequence"/>
</dbReference>
<feature type="region of interest" description="Disordered" evidence="1">
    <location>
        <begin position="478"/>
        <end position="497"/>
    </location>
</feature>
<feature type="compositionally biased region" description="Acidic residues" evidence="1">
    <location>
        <begin position="44"/>
        <end position="53"/>
    </location>
</feature>
<gene>
    <name evidence="2" type="primary">obg</name>
    <name evidence="2" type="ORF">SNEC2469_LOCUS24913</name>
</gene>
<evidence type="ECO:0000313" key="3">
    <source>
        <dbReference type="Proteomes" id="UP000601435"/>
    </source>
</evidence>
<dbReference type="OrthoDB" id="430680at2759"/>
<keyword evidence="3" id="KW-1185">Reference proteome</keyword>
<evidence type="ECO:0000313" key="2">
    <source>
        <dbReference type="EMBL" id="CAE7832380.1"/>
    </source>
</evidence>
<organism evidence="2 3">
    <name type="scientific">Symbiodinium necroappetens</name>
    <dbReference type="NCBI Taxonomy" id="1628268"/>
    <lineage>
        <taxon>Eukaryota</taxon>
        <taxon>Sar</taxon>
        <taxon>Alveolata</taxon>
        <taxon>Dinophyceae</taxon>
        <taxon>Suessiales</taxon>
        <taxon>Symbiodiniaceae</taxon>
        <taxon>Symbiodinium</taxon>
    </lineage>
</organism>
<name>A0A812ZMF0_9DINO</name>
<comment type="caution">
    <text evidence="2">The sequence shown here is derived from an EMBL/GenBank/DDBJ whole genome shotgun (WGS) entry which is preliminary data.</text>
</comment>